<dbReference type="GO" id="GO:0000166">
    <property type="term" value="F:nucleotide binding"/>
    <property type="evidence" value="ECO:0007669"/>
    <property type="project" value="UniProtKB-KW"/>
</dbReference>
<dbReference type="EMBL" id="AWUE01020743">
    <property type="protein sequence ID" value="OMO66544.1"/>
    <property type="molecule type" value="Genomic_DNA"/>
</dbReference>
<dbReference type="InterPro" id="IPR041118">
    <property type="entry name" value="Rx_N"/>
</dbReference>
<keyword evidence="3" id="KW-0611">Plant defense</keyword>
<accession>A0A1R3H876</accession>
<dbReference type="Proteomes" id="UP000187203">
    <property type="component" value="Unassembled WGS sequence"/>
</dbReference>
<dbReference type="STRING" id="93759.A0A1R3H876"/>
<protein>
    <submittedName>
        <fullName evidence="5">Nbs-lrr resistance protein</fullName>
    </submittedName>
</protein>
<sequence length="186" mass="21158">MADALVSAVLQQLVKIIDREVEQEVRLVVGVEKEIEKMRSFRAIQAVMADAEKRHLKEEAVKVWLDKLKRISYDIGNVLDEWNTAILKSKIQRDRIVQSPSTYNSFLPSKVEFGSRGVEDSSSSNIPIIMPKLQDLTIEDCPKLKRLPHHLLSRALKVDITEKPYSLWKIRKRGMAGLPSLTSPPS</sequence>
<evidence type="ECO:0000256" key="3">
    <source>
        <dbReference type="ARBA" id="ARBA00022821"/>
    </source>
</evidence>
<comment type="caution">
    <text evidence="5">The sequence shown here is derived from an EMBL/GenBank/DDBJ whole genome shotgun (WGS) entry which is preliminary data.</text>
</comment>
<dbReference type="GO" id="GO:0006952">
    <property type="term" value="P:defense response"/>
    <property type="evidence" value="ECO:0007669"/>
    <property type="project" value="UniProtKB-KW"/>
</dbReference>
<organism evidence="5 6">
    <name type="scientific">Corchorus olitorius</name>
    <dbReference type="NCBI Taxonomy" id="93759"/>
    <lineage>
        <taxon>Eukaryota</taxon>
        <taxon>Viridiplantae</taxon>
        <taxon>Streptophyta</taxon>
        <taxon>Embryophyta</taxon>
        <taxon>Tracheophyta</taxon>
        <taxon>Spermatophyta</taxon>
        <taxon>Magnoliopsida</taxon>
        <taxon>eudicotyledons</taxon>
        <taxon>Gunneridae</taxon>
        <taxon>Pentapetalae</taxon>
        <taxon>rosids</taxon>
        <taxon>malvids</taxon>
        <taxon>Malvales</taxon>
        <taxon>Malvaceae</taxon>
        <taxon>Grewioideae</taxon>
        <taxon>Apeibeae</taxon>
        <taxon>Corchorus</taxon>
    </lineage>
</organism>
<keyword evidence="6" id="KW-1185">Reference proteome</keyword>
<proteinExistence type="predicted"/>
<evidence type="ECO:0000313" key="6">
    <source>
        <dbReference type="Proteomes" id="UP000187203"/>
    </source>
</evidence>
<dbReference type="Gene3D" id="1.20.5.4130">
    <property type="match status" value="1"/>
</dbReference>
<dbReference type="OrthoDB" id="688937at2759"/>
<feature type="domain" description="Disease resistance N-terminal" evidence="4">
    <location>
        <begin position="6"/>
        <end position="95"/>
    </location>
</feature>
<dbReference type="AlphaFoldDB" id="A0A1R3H876"/>
<evidence type="ECO:0000259" key="4">
    <source>
        <dbReference type="Pfam" id="PF18052"/>
    </source>
</evidence>
<gene>
    <name evidence="5" type="ORF">COLO4_30515</name>
</gene>
<evidence type="ECO:0000313" key="5">
    <source>
        <dbReference type="EMBL" id="OMO66544.1"/>
    </source>
</evidence>
<evidence type="ECO:0000256" key="1">
    <source>
        <dbReference type="ARBA" id="ARBA00022737"/>
    </source>
</evidence>
<reference evidence="6" key="1">
    <citation type="submission" date="2013-09" db="EMBL/GenBank/DDBJ databases">
        <title>Corchorus olitorius genome sequencing.</title>
        <authorList>
            <person name="Alam M."/>
            <person name="Haque M.S."/>
            <person name="Islam M.S."/>
            <person name="Emdad E.M."/>
            <person name="Islam M.M."/>
            <person name="Ahmed B."/>
            <person name="Halim A."/>
            <person name="Hossen Q.M.M."/>
            <person name="Hossain M.Z."/>
            <person name="Ahmed R."/>
            <person name="Khan M.M."/>
            <person name="Islam R."/>
            <person name="Rashid M.M."/>
            <person name="Khan S.A."/>
            <person name="Rahman M.S."/>
            <person name="Alam M."/>
            <person name="Yahiya A.S."/>
            <person name="Khan M.S."/>
            <person name="Azam M.S."/>
            <person name="Haque T."/>
            <person name="Lashkar M.Z.H."/>
            <person name="Akhand A.I."/>
            <person name="Morshed G."/>
            <person name="Roy S."/>
            <person name="Uddin K.S."/>
            <person name="Rabeya T."/>
            <person name="Hossain A.S."/>
            <person name="Chowdhury A."/>
            <person name="Snigdha A.R."/>
            <person name="Mortoza M.S."/>
            <person name="Matin S.A."/>
            <person name="Hoque S.M.E."/>
            <person name="Islam M.K."/>
            <person name="Roy D.K."/>
            <person name="Haider R."/>
            <person name="Moosa M.M."/>
            <person name="Elias S.M."/>
            <person name="Hasan A.M."/>
            <person name="Jahan S."/>
            <person name="Shafiuddin M."/>
            <person name="Mahmood N."/>
            <person name="Shommy N.S."/>
        </authorList>
    </citation>
    <scope>NUCLEOTIDE SEQUENCE [LARGE SCALE GENOMIC DNA]</scope>
    <source>
        <strain evidence="6">cv. O-4</strain>
    </source>
</reference>
<keyword evidence="1" id="KW-0677">Repeat</keyword>
<evidence type="ECO:0000256" key="2">
    <source>
        <dbReference type="ARBA" id="ARBA00022741"/>
    </source>
</evidence>
<dbReference type="Pfam" id="PF18052">
    <property type="entry name" value="Rx_N"/>
    <property type="match status" value="1"/>
</dbReference>
<name>A0A1R3H876_9ROSI</name>
<keyword evidence="2" id="KW-0547">Nucleotide-binding</keyword>